<accession>I0W8P2</accession>
<dbReference type="EMBL" id="AJJU01000033">
    <property type="protein sequence ID" value="EID72758.1"/>
    <property type="molecule type" value="Genomic_DNA"/>
</dbReference>
<dbReference type="Proteomes" id="UP000005938">
    <property type="component" value="Unassembled WGS sequence"/>
</dbReference>
<reference evidence="1 2" key="1">
    <citation type="journal article" date="2012" name="J. Bacteriol.">
        <title>Genome Sequence of the Halotolerant Bacterium Imtechella halotolerans K1T.</title>
        <authorList>
            <person name="Kumar S."/>
            <person name="Vikram S."/>
            <person name="Subramanian S."/>
            <person name="Raghava G.P."/>
            <person name="Pinnaka A.K."/>
        </authorList>
    </citation>
    <scope>NUCLEOTIDE SEQUENCE [LARGE SCALE GENOMIC DNA]</scope>
    <source>
        <strain evidence="1 2">K1</strain>
    </source>
</reference>
<keyword evidence="2" id="KW-1185">Reference proteome</keyword>
<gene>
    <name evidence="1" type="ORF">W5A_11164</name>
</gene>
<organism evidence="1 2">
    <name type="scientific">Imtechella halotolerans K1</name>
    <dbReference type="NCBI Taxonomy" id="946077"/>
    <lineage>
        <taxon>Bacteria</taxon>
        <taxon>Pseudomonadati</taxon>
        <taxon>Bacteroidota</taxon>
        <taxon>Flavobacteriia</taxon>
        <taxon>Flavobacteriales</taxon>
        <taxon>Flavobacteriaceae</taxon>
        <taxon>Imtechella</taxon>
    </lineage>
</organism>
<dbReference type="STRING" id="946077.W5A_11164"/>
<sequence length="346" mass="38035">MNFTFRMYDPRLGRFFTVDPLSKQYPFYSPYQFSGNNVISHKELEGGEELIAITPKEEGDSFFSTVNGKAISVSIVTKGLETIGEKATAFSYSFAYKELAKGKLKGTNGKIYTVNELIVRDVTLIDGTVVENVTMASRNLGNQYFNTRQINQIEAFRSRSLKHLGSILEKSGDGWDAISLVNETANNGGQVDANSLLGTGITTYVASSGGFLPAMAVGLVVDLLGNEAQKGIDEIKEARRDYILAVAQGRNSVSTLEYEVNNGVVKDNFEVISMPTSILGDFLTGQIKTKQELDNAIWSDENAMLQRDSAILIEYIDDGNSIIVHKAYLNTKNSVEVNPETKSDKK</sequence>
<dbReference type="eggNOG" id="COG3209">
    <property type="taxonomic scope" value="Bacteria"/>
</dbReference>
<protein>
    <submittedName>
        <fullName evidence="1">YD repeat-containing protein</fullName>
    </submittedName>
</protein>
<name>I0W8P2_9FLAO</name>
<comment type="caution">
    <text evidence="1">The sequence shown here is derived from an EMBL/GenBank/DDBJ whole genome shotgun (WGS) entry which is preliminary data.</text>
</comment>
<evidence type="ECO:0000313" key="1">
    <source>
        <dbReference type="EMBL" id="EID72758.1"/>
    </source>
</evidence>
<evidence type="ECO:0000313" key="2">
    <source>
        <dbReference type="Proteomes" id="UP000005938"/>
    </source>
</evidence>
<dbReference type="Gene3D" id="2.180.10.10">
    <property type="entry name" value="RHS repeat-associated core"/>
    <property type="match status" value="1"/>
</dbReference>
<dbReference type="AlphaFoldDB" id="I0W8P2"/>
<proteinExistence type="predicted"/>